<sequence>MISMIKAELLKQRHTFQKRLVWIAPIITIVIANILMGKEYVQSAAYNWWYVLILPGTLTMMSSFLIVNEEKRKFHGMFNILIDVKKLWYSKIIICTLYLALTSMVFWVGITILGFIFGNKISIFNSFVASILLFILFLWQIPLWMYLSMKKNTVFSMILSIICNFGIAVLCAVKSMWWIPFAIPARVMISVIGVLPNGLKAEYGNALMHGGVIPVGIAITVSLYLILSYITAKSFGAREV</sequence>
<dbReference type="RefSeq" id="WP_072828898.1">
    <property type="nucleotide sequence ID" value="NZ_FQXP01000003.1"/>
</dbReference>
<name>A0A1M5SAW9_9CLOT</name>
<gene>
    <name evidence="2" type="ORF">SAMN02745196_00084</name>
</gene>
<accession>A0A1M5SAW9</accession>
<dbReference type="CDD" id="cd21807">
    <property type="entry name" value="ABC-2_lan_permease_MutE_EpiE-like"/>
    <property type="match status" value="1"/>
</dbReference>
<dbReference type="Proteomes" id="UP000184526">
    <property type="component" value="Unassembled WGS sequence"/>
</dbReference>
<feature type="transmembrane region" description="Helical" evidence="1">
    <location>
        <begin position="20"/>
        <end position="36"/>
    </location>
</feature>
<organism evidence="2 3">
    <name type="scientific">Clostridium collagenovorans DSM 3089</name>
    <dbReference type="NCBI Taxonomy" id="1121306"/>
    <lineage>
        <taxon>Bacteria</taxon>
        <taxon>Bacillati</taxon>
        <taxon>Bacillota</taxon>
        <taxon>Clostridia</taxon>
        <taxon>Eubacteriales</taxon>
        <taxon>Clostridiaceae</taxon>
        <taxon>Clostridium</taxon>
    </lineage>
</organism>
<feature type="transmembrane region" description="Helical" evidence="1">
    <location>
        <begin position="123"/>
        <end position="141"/>
    </location>
</feature>
<dbReference type="EMBL" id="FQXP01000003">
    <property type="protein sequence ID" value="SHH35063.1"/>
    <property type="molecule type" value="Genomic_DNA"/>
</dbReference>
<protein>
    <submittedName>
        <fullName evidence="2">ABC-2 type transport system permease protein</fullName>
    </submittedName>
</protein>
<evidence type="ECO:0000256" key="1">
    <source>
        <dbReference type="SAM" id="Phobius"/>
    </source>
</evidence>
<keyword evidence="1" id="KW-0812">Transmembrane</keyword>
<dbReference type="NCBIfam" id="TIGR03732">
    <property type="entry name" value="lanti_perm_MutE"/>
    <property type="match status" value="1"/>
</dbReference>
<proteinExistence type="predicted"/>
<feature type="transmembrane region" description="Helical" evidence="1">
    <location>
        <begin position="176"/>
        <end position="195"/>
    </location>
</feature>
<feature type="transmembrane region" description="Helical" evidence="1">
    <location>
        <begin position="88"/>
        <end position="117"/>
    </location>
</feature>
<keyword evidence="3" id="KW-1185">Reference proteome</keyword>
<evidence type="ECO:0000313" key="3">
    <source>
        <dbReference type="Proteomes" id="UP000184526"/>
    </source>
</evidence>
<evidence type="ECO:0000313" key="2">
    <source>
        <dbReference type="EMBL" id="SHH35063.1"/>
    </source>
</evidence>
<keyword evidence="1" id="KW-1133">Transmembrane helix</keyword>
<dbReference type="InterPro" id="IPR021205">
    <property type="entry name" value="Lanti_perm_SpaE/MutE/EpiE-like"/>
</dbReference>
<dbReference type="OrthoDB" id="9776525at2"/>
<feature type="transmembrane region" description="Helical" evidence="1">
    <location>
        <begin position="207"/>
        <end position="230"/>
    </location>
</feature>
<dbReference type="STRING" id="1121306.SAMN02745196_00084"/>
<dbReference type="AlphaFoldDB" id="A0A1M5SAW9"/>
<dbReference type="Pfam" id="PF12730">
    <property type="entry name" value="ABC2_membrane_4"/>
    <property type="match status" value="1"/>
</dbReference>
<keyword evidence="1" id="KW-0472">Membrane</keyword>
<feature type="transmembrane region" description="Helical" evidence="1">
    <location>
        <begin position="153"/>
        <end position="170"/>
    </location>
</feature>
<feature type="transmembrane region" description="Helical" evidence="1">
    <location>
        <begin position="48"/>
        <end position="67"/>
    </location>
</feature>
<reference evidence="2 3" key="1">
    <citation type="submission" date="2016-11" db="EMBL/GenBank/DDBJ databases">
        <authorList>
            <person name="Jaros S."/>
            <person name="Januszkiewicz K."/>
            <person name="Wedrychowicz H."/>
        </authorList>
    </citation>
    <scope>NUCLEOTIDE SEQUENCE [LARGE SCALE GENOMIC DNA]</scope>
    <source>
        <strain evidence="2 3">DSM 3089</strain>
    </source>
</reference>